<dbReference type="AlphaFoldDB" id="A0A939JPC1"/>
<accession>A0A939JPC1</accession>
<dbReference type="Proteomes" id="UP000664781">
    <property type="component" value="Unassembled WGS sequence"/>
</dbReference>
<proteinExistence type="predicted"/>
<gene>
    <name evidence="1" type="ORF">J1792_00635</name>
</gene>
<protein>
    <submittedName>
        <fullName evidence="1">Uncharacterized protein</fullName>
    </submittedName>
</protein>
<evidence type="ECO:0000313" key="1">
    <source>
        <dbReference type="EMBL" id="MBO0651359.1"/>
    </source>
</evidence>
<reference evidence="1" key="1">
    <citation type="submission" date="2021-03" db="EMBL/GenBank/DDBJ databases">
        <title>Streptomyces strains.</title>
        <authorList>
            <person name="Lund M.B."/>
            <person name="Toerring T."/>
        </authorList>
    </citation>
    <scope>NUCLEOTIDE SEQUENCE</scope>
    <source>
        <strain evidence="1">JCM 4242</strain>
    </source>
</reference>
<organism evidence="1 2">
    <name type="scientific">Streptomyces triculaminicus</name>
    <dbReference type="NCBI Taxonomy" id="2816232"/>
    <lineage>
        <taxon>Bacteria</taxon>
        <taxon>Bacillati</taxon>
        <taxon>Actinomycetota</taxon>
        <taxon>Actinomycetes</taxon>
        <taxon>Kitasatosporales</taxon>
        <taxon>Streptomycetaceae</taxon>
        <taxon>Streptomyces</taxon>
    </lineage>
</organism>
<dbReference type="EMBL" id="JAFMOF010000001">
    <property type="protein sequence ID" value="MBO0651359.1"/>
    <property type="molecule type" value="Genomic_DNA"/>
</dbReference>
<sequence>MSTGRQWTVDGISDALPHPELRATFLREVSFTDVDALPGLLRHWVGFVQEFEAERPRVEGLRSLVDADGRLPTTRTAGFVEVSADELRGAAGRGGRGLA</sequence>
<evidence type="ECO:0000313" key="2">
    <source>
        <dbReference type="Proteomes" id="UP000664781"/>
    </source>
</evidence>
<dbReference type="RefSeq" id="WP_086572689.1">
    <property type="nucleotide sequence ID" value="NZ_JAFMOF010000001.1"/>
</dbReference>
<keyword evidence="2" id="KW-1185">Reference proteome</keyword>
<name>A0A939JPC1_9ACTN</name>
<comment type="caution">
    <text evidence="1">The sequence shown here is derived from an EMBL/GenBank/DDBJ whole genome shotgun (WGS) entry which is preliminary data.</text>
</comment>